<keyword evidence="10" id="KW-0129">CBS domain</keyword>
<name>A0A5P9QFB7_9MICO</name>
<dbReference type="PANTHER" id="PTHR43427:SF6">
    <property type="entry name" value="CHLORIDE CHANNEL PROTEIN CLC-E"/>
    <property type="match status" value="1"/>
</dbReference>
<evidence type="ECO:0000256" key="10">
    <source>
        <dbReference type="PROSITE-ProRule" id="PRU00703"/>
    </source>
</evidence>
<evidence type="ECO:0000256" key="9">
    <source>
        <dbReference type="ARBA" id="ARBA00023303"/>
    </source>
</evidence>
<gene>
    <name evidence="13" type="ORF">KDY119_03734</name>
</gene>
<organism evidence="13 14">
    <name type="scientific">Luteimicrobium xylanilyticum</name>
    <dbReference type="NCBI Taxonomy" id="1133546"/>
    <lineage>
        <taxon>Bacteria</taxon>
        <taxon>Bacillati</taxon>
        <taxon>Actinomycetota</taxon>
        <taxon>Actinomycetes</taxon>
        <taxon>Micrococcales</taxon>
        <taxon>Luteimicrobium</taxon>
    </lineage>
</organism>
<accession>A0A5P9QFB7</accession>
<dbReference type="InterPro" id="IPR001807">
    <property type="entry name" value="ClC"/>
</dbReference>
<sequence length="593" mass="61002">MRLSSIWFWLRSSATGLLTLALLVGAGAGGGAIVFRWLIQTFTRLFTGFDDYSAQGHAANPHLPGLGRWFVLLAPVVAGLLYGPLVHFFAREARGHGVPEVMYAVARRGGRIAPQVAGVKALASALCIGGGGSVGREGPIVQIGSALGSTLGRLTRVAEPRMRVLVACGAAGGIAATFNAPLAGVFFAMELILRDFTAESFGMVVVSSVTASVIGRAALGDAPFLQLPSFHVEHLGQYGLFILLGLLAGGAGVLFTRVLYAVEDLCDAGWRFVRLPEWARPALGGLLLGGLLLVLPEMYGVGYPVLGNGIAGAYAVGFLVVLMLGKMLATSLTIGIGGSGGVFAPSLFIGAMLGSAYGQVAHQLAPGLAGPAGAYGLIGMGAVFAGAARAPITAVVIMFELTGEYSIILPLMAAIVLATGVSKLLSHDTIYTLKLRRRGVDLDEPERAAGLVDRTVDQVVRPLGPTVRESDRLADVSSVVARSALGRVLVVDDDGDYRGVLTARALADTLADGRHETAQVRDVAEASPTVTSTDTLDTALDALEAADGAVPVRGADGVVVGWLSHQAVLAARHPGAATPTVGGWSPDAAPAPA</sequence>
<feature type="transmembrane region" description="Helical" evidence="11">
    <location>
        <begin position="69"/>
        <end position="90"/>
    </location>
</feature>
<keyword evidence="4 11" id="KW-1133">Transmembrane helix</keyword>
<evidence type="ECO:0000256" key="6">
    <source>
        <dbReference type="ARBA" id="ARBA00023136"/>
    </source>
</evidence>
<feature type="domain" description="CBS" evidence="12">
    <location>
        <begin position="460"/>
        <end position="517"/>
    </location>
</feature>
<evidence type="ECO:0000256" key="3">
    <source>
        <dbReference type="ARBA" id="ARBA00022692"/>
    </source>
</evidence>
<dbReference type="CDD" id="cd02205">
    <property type="entry name" value="CBS_pair_SF"/>
    <property type="match status" value="1"/>
</dbReference>
<dbReference type="SMART" id="SM00116">
    <property type="entry name" value="CBS"/>
    <property type="match status" value="2"/>
</dbReference>
<dbReference type="RefSeq" id="WP_085998085.1">
    <property type="nucleotide sequence ID" value="NZ_BAABIH010000014.1"/>
</dbReference>
<keyword evidence="3 11" id="KW-0812">Transmembrane</keyword>
<evidence type="ECO:0000256" key="2">
    <source>
        <dbReference type="ARBA" id="ARBA00022448"/>
    </source>
</evidence>
<keyword evidence="14" id="KW-1185">Reference proteome</keyword>
<reference evidence="13 14" key="1">
    <citation type="submission" date="2019-10" db="EMBL/GenBank/DDBJ databases">
        <title>Genome sequence of Luteimicrobium xylanilyticum HY-24.</title>
        <authorList>
            <person name="Kim D.Y."/>
            <person name="Park H.-Y."/>
        </authorList>
    </citation>
    <scope>NUCLEOTIDE SEQUENCE [LARGE SCALE GENOMIC DNA]</scope>
    <source>
        <strain evidence="13 14">HY-24</strain>
    </source>
</reference>
<dbReference type="InterPro" id="IPR046342">
    <property type="entry name" value="CBS_dom_sf"/>
</dbReference>
<dbReference type="InterPro" id="IPR050368">
    <property type="entry name" value="ClC-type_chloride_channel"/>
</dbReference>
<keyword evidence="2" id="KW-0813">Transport</keyword>
<dbReference type="OrthoDB" id="9767361at2"/>
<dbReference type="GO" id="GO:0005254">
    <property type="term" value="F:chloride channel activity"/>
    <property type="evidence" value="ECO:0007669"/>
    <property type="project" value="UniProtKB-KW"/>
</dbReference>
<protein>
    <submittedName>
        <fullName evidence="13">Chloride channel protein CLC-e</fullName>
    </submittedName>
</protein>
<keyword evidence="6 11" id="KW-0472">Membrane</keyword>
<dbReference type="PRINTS" id="PR00762">
    <property type="entry name" value="CLCHANNEL"/>
</dbReference>
<feature type="transmembrane region" description="Helical" evidence="11">
    <location>
        <begin position="164"/>
        <end position="189"/>
    </location>
</feature>
<evidence type="ECO:0000256" key="4">
    <source>
        <dbReference type="ARBA" id="ARBA00022989"/>
    </source>
</evidence>
<feature type="transmembrane region" description="Helical" evidence="11">
    <location>
        <begin position="240"/>
        <end position="262"/>
    </location>
</feature>
<dbReference type="SUPFAM" id="SSF54631">
    <property type="entry name" value="CBS-domain pair"/>
    <property type="match status" value="1"/>
</dbReference>
<evidence type="ECO:0000256" key="8">
    <source>
        <dbReference type="ARBA" id="ARBA00023214"/>
    </source>
</evidence>
<dbReference type="CDD" id="cd00400">
    <property type="entry name" value="Voltage_gated_ClC"/>
    <property type="match status" value="1"/>
</dbReference>
<dbReference type="Proteomes" id="UP000326702">
    <property type="component" value="Chromosome"/>
</dbReference>
<feature type="transmembrane region" description="Helical" evidence="11">
    <location>
        <begin position="282"/>
        <end position="301"/>
    </location>
</feature>
<comment type="subcellular location">
    <subcellularLocation>
        <location evidence="1">Membrane</location>
        <topology evidence="1">Multi-pass membrane protein</topology>
    </subcellularLocation>
</comment>
<dbReference type="Pfam" id="PF00654">
    <property type="entry name" value="Voltage_CLC"/>
    <property type="match status" value="1"/>
</dbReference>
<dbReference type="KEGG" id="lxl:KDY119_03734"/>
<feature type="transmembrane region" description="Helical" evidence="11">
    <location>
        <begin position="313"/>
        <end position="336"/>
    </location>
</feature>
<dbReference type="PANTHER" id="PTHR43427">
    <property type="entry name" value="CHLORIDE CHANNEL PROTEIN CLC-E"/>
    <property type="match status" value="1"/>
</dbReference>
<evidence type="ECO:0000256" key="11">
    <source>
        <dbReference type="SAM" id="Phobius"/>
    </source>
</evidence>
<evidence type="ECO:0000259" key="12">
    <source>
        <dbReference type="PROSITE" id="PS51371"/>
    </source>
</evidence>
<feature type="transmembrane region" description="Helical" evidence="11">
    <location>
        <begin position="405"/>
        <end position="426"/>
    </location>
</feature>
<dbReference type="GO" id="GO:0034707">
    <property type="term" value="C:chloride channel complex"/>
    <property type="evidence" value="ECO:0007669"/>
    <property type="project" value="UniProtKB-KW"/>
</dbReference>
<dbReference type="FunFam" id="1.10.3080.10:FF:000018">
    <property type="entry name" value="Chloride transporter, ClC family"/>
    <property type="match status" value="1"/>
</dbReference>
<evidence type="ECO:0000313" key="14">
    <source>
        <dbReference type="Proteomes" id="UP000326702"/>
    </source>
</evidence>
<dbReference type="EMBL" id="CP045529">
    <property type="protein sequence ID" value="QFV00199.1"/>
    <property type="molecule type" value="Genomic_DNA"/>
</dbReference>
<dbReference type="Gene3D" id="3.10.580.10">
    <property type="entry name" value="CBS-domain"/>
    <property type="match status" value="1"/>
</dbReference>
<dbReference type="InterPro" id="IPR000644">
    <property type="entry name" value="CBS_dom"/>
</dbReference>
<dbReference type="Gene3D" id="1.10.3080.10">
    <property type="entry name" value="Clc chloride channel"/>
    <property type="match status" value="1"/>
</dbReference>
<dbReference type="SUPFAM" id="SSF81340">
    <property type="entry name" value="Clc chloride channel"/>
    <property type="match status" value="1"/>
</dbReference>
<evidence type="ECO:0000256" key="5">
    <source>
        <dbReference type="ARBA" id="ARBA00023065"/>
    </source>
</evidence>
<evidence type="ECO:0000256" key="1">
    <source>
        <dbReference type="ARBA" id="ARBA00004141"/>
    </source>
</evidence>
<keyword evidence="5" id="KW-0406">Ion transport</keyword>
<dbReference type="AlphaFoldDB" id="A0A5P9QFB7"/>
<keyword evidence="8" id="KW-0868">Chloride</keyword>
<feature type="transmembrane region" description="Helical" evidence="11">
    <location>
        <begin position="372"/>
        <end position="399"/>
    </location>
</feature>
<dbReference type="Pfam" id="PF00571">
    <property type="entry name" value="CBS"/>
    <property type="match status" value="1"/>
</dbReference>
<evidence type="ECO:0000313" key="13">
    <source>
        <dbReference type="EMBL" id="QFV00199.1"/>
    </source>
</evidence>
<evidence type="ECO:0000256" key="7">
    <source>
        <dbReference type="ARBA" id="ARBA00023173"/>
    </source>
</evidence>
<keyword evidence="9" id="KW-0407">Ion channel</keyword>
<proteinExistence type="predicted"/>
<dbReference type="PROSITE" id="PS51371">
    <property type="entry name" value="CBS"/>
    <property type="match status" value="1"/>
</dbReference>
<feature type="transmembrane region" description="Helical" evidence="11">
    <location>
        <begin position="342"/>
        <end position="360"/>
    </location>
</feature>
<keyword evidence="7" id="KW-0869">Chloride channel</keyword>
<dbReference type="InterPro" id="IPR014743">
    <property type="entry name" value="Cl-channel_core"/>
</dbReference>